<comment type="caution">
    <text evidence="1">The sequence shown here is derived from an EMBL/GenBank/DDBJ whole genome shotgun (WGS) entry which is preliminary data.</text>
</comment>
<evidence type="ECO:0000313" key="1">
    <source>
        <dbReference type="EMBL" id="GGC34894.1"/>
    </source>
</evidence>
<accession>A0ABQ1M546</accession>
<dbReference type="Proteomes" id="UP000636010">
    <property type="component" value="Unassembled WGS sequence"/>
</dbReference>
<dbReference type="RefSeq" id="WP_188462975.1">
    <property type="nucleotide sequence ID" value="NZ_BAABHU010000006.1"/>
</dbReference>
<reference evidence="2" key="1">
    <citation type="journal article" date="2019" name="Int. J. Syst. Evol. Microbiol.">
        <title>The Global Catalogue of Microorganisms (GCM) 10K type strain sequencing project: providing services to taxonomists for standard genome sequencing and annotation.</title>
        <authorList>
            <consortium name="The Broad Institute Genomics Platform"/>
            <consortium name="The Broad Institute Genome Sequencing Center for Infectious Disease"/>
            <person name="Wu L."/>
            <person name="Ma J."/>
        </authorList>
    </citation>
    <scope>NUCLEOTIDE SEQUENCE [LARGE SCALE GENOMIC DNA]</scope>
    <source>
        <strain evidence="2">CGMCC 1.10832</strain>
    </source>
</reference>
<organism evidence="1 2">
    <name type="scientific">Marivirga lumbricoides</name>
    <dbReference type="NCBI Taxonomy" id="1046115"/>
    <lineage>
        <taxon>Bacteria</taxon>
        <taxon>Pseudomonadati</taxon>
        <taxon>Bacteroidota</taxon>
        <taxon>Cytophagia</taxon>
        <taxon>Cytophagales</taxon>
        <taxon>Marivirgaceae</taxon>
        <taxon>Marivirga</taxon>
    </lineage>
</organism>
<evidence type="ECO:0000313" key="2">
    <source>
        <dbReference type="Proteomes" id="UP000636010"/>
    </source>
</evidence>
<proteinExistence type="predicted"/>
<protein>
    <submittedName>
        <fullName evidence="1">Uncharacterized protein</fullName>
    </submittedName>
</protein>
<keyword evidence="2" id="KW-1185">Reference proteome</keyword>
<gene>
    <name evidence="1" type="ORF">GCM10011506_20310</name>
</gene>
<dbReference type="EMBL" id="BMEC01000006">
    <property type="protein sequence ID" value="GGC34894.1"/>
    <property type="molecule type" value="Genomic_DNA"/>
</dbReference>
<sequence length="638" mass="71600">MEDPKKSFLHLYDHHASGLAAGTYEITVSQKIENEGSLEESSYQFTVGEELFQLTTNQIHSVYPAPNSAGSYAHHLPHILLNNSTLPWQASPGSSEKGDPFLFLLLFDESELSNLDVRTEINEQEKKTRTILTLPTALLSQFFIDGATKTPLKLSECLKTLRLLTHVRVLKEVNKNGVEEIMSRQACILGNRLPKAGSKSVVHLVSLVYTPEGDTFNFSSLHEREKVQLYSLYSYSFSTNGIDQKKDESDFHLGLSKLNVSVINTGTTAEKDTIAAKLMQEAFVPLNHHLRTGDQRYSLYRGPLVPPSSKETDLPLATSSDQLLRIEAETGILDTSYAAAWNLGRYLALNSRTLVKALVNWKRSHAHDVKQKRVHQLFEMASVHENLPIQQQLLNEESPSFELPGVVRQAIENCLKLAEVPMVYLVPDNKMLPKESLRFFKVDKSWTKALLNGVFEVGFAGLSAERDNALWNQFYTEKIKKENVYLGYIMRSQLLVDFPTVELIGLDKDKNIISPVRVLREGDMAMVLFNQTVAEVIFSMPDHSMHAGFEHRGNPSELVLVLKNPNKLEEVSNKTQTKDVSNVEVTFLSKSQGIIDIPKLAEKIPSHESASLGSAELAYHVLKKGTAFSFKFGKERSN</sequence>
<name>A0ABQ1M546_9BACT</name>